<dbReference type="SMART" id="SM01397">
    <property type="entry name" value="Ribosomal_S3Ae"/>
    <property type="match status" value="1"/>
</dbReference>
<organism evidence="4 5">
    <name type="scientific">Glycine soja</name>
    <name type="common">Wild soybean</name>
    <dbReference type="NCBI Taxonomy" id="3848"/>
    <lineage>
        <taxon>Eukaryota</taxon>
        <taxon>Viridiplantae</taxon>
        <taxon>Streptophyta</taxon>
        <taxon>Embryophyta</taxon>
        <taxon>Tracheophyta</taxon>
        <taxon>Spermatophyta</taxon>
        <taxon>Magnoliopsida</taxon>
        <taxon>eudicotyledons</taxon>
        <taxon>Gunneridae</taxon>
        <taxon>Pentapetalae</taxon>
        <taxon>rosids</taxon>
        <taxon>fabids</taxon>
        <taxon>Fabales</taxon>
        <taxon>Fabaceae</taxon>
        <taxon>Papilionoideae</taxon>
        <taxon>50 kb inversion clade</taxon>
        <taxon>NPAAA clade</taxon>
        <taxon>indigoferoid/millettioid clade</taxon>
        <taxon>Phaseoleae</taxon>
        <taxon>Glycine</taxon>
        <taxon>Glycine subgen. Soja</taxon>
    </lineage>
</organism>
<accession>A0A445JUP3</accession>
<dbReference type="GO" id="GO:0003735">
    <property type="term" value="F:structural constituent of ribosome"/>
    <property type="evidence" value="ECO:0007669"/>
    <property type="project" value="InterPro"/>
</dbReference>
<dbReference type="InterPro" id="IPR001593">
    <property type="entry name" value="Ribosomal_eS1"/>
</dbReference>
<evidence type="ECO:0000256" key="2">
    <source>
        <dbReference type="ARBA" id="ARBA00022980"/>
    </source>
</evidence>
<evidence type="ECO:0000256" key="1">
    <source>
        <dbReference type="ARBA" id="ARBA00022490"/>
    </source>
</evidence>
<name>A0A445JUP3_GLYSO</name>
<dbReference type="Pfam" id="PF01015">
    <property type="entry name" value="Ribosomal_S3Ae"/>
    <property type="match status" value="1"/>
</dbReference>
<dbReference type="EMBL" id="QZWG01000007">
    <property type="protein sequence ID" value="RZC02217.1"/>
    <property type="molecule type" value="Genomic_DNA"/>
</dbReference>
<evidence type="ECO:0000256" key="3">
    <source>
        <dbReference type="ARBA" id="ARBA00023274"/>
    </source>
</evidence>
<gene>
    <name evidence="4" type="ORF">D0Y65_017389</name>
</gene>
<keyword evidence="1" id="KW-0963">Cytoplasm</keyword>
<dbReference type="GO" id="GO:0006412">
    <property type="term" value="P:translation"/>
    <property type="evidence" value="ECO:0007669"/>
    <property type="project" value="InterPro"/>
</dbReference>
<dbReference type="GO" id="GO:0005840">
    <property type="term" value="C:ribosome"/>
    <property type="evidence" value="ECO:0007669"/>
    <property type="project" value="UniProtKB-KW"/>
</dbReference>
<comment type="caution">
    <text evidence="4">The sequence shown here is derived from an EMBL/GenBank/DDBJ whole genome shotgun (WGS) entry which is preliminary data.</text>
</comment>
<keyword evidence="3" id="KW-0687">Ribonucleoprotein</keyword>
<dbReference type="PANTHER" id="PTHR11830">
    <property type="entry name" value="40S RIBOSOMAL PROTEIN S3A"/>
    <property type="match status" value="1"/>
</dbReference>
<proteinExistence type="predicted"/>
<reference evidence="4 5" key="1">
    <citation type="submission" date="2018-09" db="EMBL/GenBank/DDBJ databases">
        <title>A high-quality reference genome of wild soybean provides a powerful tool to mine soybean genomes.</title>
        <authorList>
            <person name="Xie M."/>
            <person name="Chung C.Y.L."/>
            <person name="Li M.-W."/>
            <person name="Wong F.-L."/>
            <person name="Chan T.-F."/>
            <person name="Lam H.-M."/>
        </authorList>
    </citation>
    <scope>NUCLEOTIDE SEQUENCE [LARGE SCALE GENOMIC DNA]</scope>
    <source>
        <strain evidence="5">cv. W05</strain>
        <tissue evidence="4">Hypocotyl of etiolated seedlings</tissue>
    </source>
</reference>
<sequence length="331" mass="37427">MLIVSLRKGDCAKRCNGRAKVFQESASKGGGGLSLISSPLLSVLSLLSAADVEPIVIVKITIVERSCSGSDPIPERGVPVDVRIPPQGLRQIPVHEGTHVNKPLLQSLDDANLKLPRYFDKLSIPLNEQKSLANVIIDVVLNSVFIATTHCKTLEKVDIIFCSIFEAIKNLLKEQNEESGLVKRSIASRTLFLLCFGLKHRVFEVSLVDLQGDEDHAFKKIRLRAEDVQGKNVLTNLWTTDNYTLRMFCIGVTKRITNQVKRTYYAQSSQIRQIYRKMREIMTNQTTSYDLKELVRKFILQIIRKEIEKATSSIYPQQNVFDCKVKILKHC</sequence>
<dbReference type="GO" id="GO:1990904">
    <property type="term" value="C:ribonucleoprotein complex"/>
    <property type="evidence" value="ECO:0007669"/>
    <property type="project" value="UniProtKB-KW"/>
</dbReference>
<keyword evidence="5" id="KW-1185">Reference proteome</keyword>
<evidence type="ECO:0000313" key="4">
    <source>
        <dbReference type="EMBL" id="RZC02217.1"/>
    </source>
</evidence>
<evidence type="ECO:0000313" key="5">
    <source>
        <dbReference type="Proteomes" id="UP000289340"/>
    </source>
</evidence>
<dbReference type="Proteomes" id="UP000289340">
    <property type="component" value="Chromosome 7"/>
</dbReference>
<keyword evidence="2 4" id="KW-0689">Ribosomal protein</keyword>
<dbReference type="AlphaFoldDB" id="A0A445JUP3"/>
<protein>
    <submittedName>
        <fullName evidence="4">40S ribosomal protein S3a</fullName>
    </submittedName>
</protein>